<dbReference type="InterPro" id="IPR052336">
    <property type="entry name" value="MlaD_Phospholipid_Transporter"/>
</dbReference>
<keyword evidence="1" id="KW-0175">Coiled coil</keyword>
<name>A0A8E6EVP3_9BACT</name>
<organism evidence="3 4">
    <name type="scientific">Telmatocola sphagniphila</name>
    <dbReference type="NCBI Taxonomy" id="1123043"/>
    <lineage>
        <taxon>Bacteria</taxon>
        <taxon>Pseudomonadati</taxon>
        <taxon>Planctomycetota</taxon>
        <taxon>Planctomycetia</taxon>
        <taxon>Gemmatales</taxon>
        <taxon>Gemmataceae</taxon>
    </lineage>
</organism>
<dbReference type="Pfam" id="PF02470">
    <property type="entry name" value="MlaD"/>
    <property type="match status" value="1"/>
</dbReference>
<evidence type="ECO:0000313" key="4">
    <source>
        <dbReference type="Proteomes" id="UP000676194"/>
    </source>
</evidence>
<dbReference type="PANTHER" id="PTHR33371:SF4">
    <property type="entry name" value="INTERMEMBRANE PHOSPHOLIPID TRANSPORT SYSTEM BINDING PROTEIN MLAD"/>
    <property type="match status" value="1"/>
</dbReference>
<evidence type="ECO:0000256" key="1">
    <source>
        <dbReference type="SAM" id="Coils"/>
    </source>
</evidence>
<protein>
    <submittedName>
        <fullName evidence="3">MCE family protein</fullName>
    </submittedName>
</protein>
<dbReference type="Proteomes" id="UP000676194">
    <property type="component" value="Chromosome"/>
</dbReference>
<sequence length="451" mass="49637">MNSNGYRLRLGLFVLLSFGLLTGMILLFGGSPVRFRETNPYTIRFSDAPGVNVGTPVRRSGIRIGEVSKIDLDPETGKVYAQVLLESKYLPRTGDEPTVVRGLLVNDTSIDLIPLRPDQVGTPLPIGSELVGISNSSNPVAAVQDLMPEVQKSLEQIRRSMAKLEEIVPQMNRTLEDFSLLAKDTRTLIPELKKSSDSFQEALALAKNTIPEFTKSNKAIQDAAADAQKMINSGRTWIEDTNNLIKKNEPKVVKVLDNAANTLDSLGQLFNDENRKNASEMLKNLNDASKSLERTASSTEDFFKDIRKTMTKVNETLTNADLAVTDLRGTIKPISDKMGQVMENIDVASKQLALTLSDTRQLLKAVSRADGTVAKFLNDPAFYDNLNQASILFMRVMPRLDRIFRDLEVFSDKIARHPESIGLGGAIRPSAGLKESPIPAASFGPLQPRLP</sequence>
<evidence type="ECO:0000313" key="3">
    <source>
        <dbReference type="EMBL" id="QVL32872.1"/>
    </source>
</evidence>
<dbReference type="PANTHER" id="PTHR33371">
    <property type="entry name" value="INTERMEMBRANE PHOSPHOLIPID TRANSPORT SYSTEM BINDING PROTEIN MLAD-RELATED"/>
    <property type="match status" value="1"/>
</dbReference>
<dbReference type="Gene3D" id="1.10.287.950">
    <property type="entry name" value="Methyl-accepting chemotaxis protein"/>
    <property type="match status" value="1"/>
</dbReference>
<evidence type="ECO:0000259" key="2">
    <source>
        <dbReference type="Pfam" id="PF02470"/>
    </source>
</evidence>
<feature type="coiled-coil region" evidence="1">
    <location>
        <begin position="147"/>
        <end position="174"/>
    </location>
</feature>
<accession>A0A8E6EVP3</accession>
<reference evidence="3" key="1">
    <citation type="submission" date="2021-05" db="EMBL/GenBank/DDBJ databases">
        <title>Complete genome sequence of the cellulolytic planctomycete Telmatocola sphagniphila SP2T and characterization of the first cellulase from planctomycetes.</title>
        <authorList>
            <person name="Rakitin A.L."/>
            <person name="Beletsky A.V."/>
            <person name="Naumoff D.G."/>
            <person name="Kulichevskaya I.S."/>
            <person name="Mardanov A.V."/>
            <person name="Ravin N.V."/>
            <person name="Dedysh S.N."/>
        </authorList>
    </citation>
    <scope>NUCLEOTIDE SEQUENCE</scope>
    <source>
        <strain evidence="3">SP2T</strain>
    </source>
</reference>
<proteinExistence type="predicted"/>
<dbReference type="AlphaFoldDB" id="A0A8E6EVP3"/>
<dbReference type="EMBL" id="CP074694">
    <property type="protein sequence ID" value="QVL32872.1"/>
    <property type="molecule type" value="Genomic_DNA"/>
</dbReference>
<dbReference type="SUPFAM" id="SSF58104">
    <property type="entry name" value="Methyl-accepting chemotaxis protein (MCP) signaling domain"/>
    <property type="match status" value="1"/>
</dbReference>
<keyword evidence="4" id="KW-1185">Reference proteome</keyword>
<dbReference type="RefSeq" id="WP_213497762.1">
    <property type="nucleotide sequence ID" value="NZ_CP074694.1"/>
</dbReference>
<feature type="domain" description="Mce/MlaD" evidence="2">
    <location>
        <begin position="38"/>
        <end position="114"/>
    </location>
</feature>
<dbReference type="KEGG" id="tsph:KIH39_02825"/>
<gene>
    <name evidence="3" type="ORF">KIH39_02825</name>
</gene>
<dbReference type="InterPro" id="IPR003399">
    <property type="entry name" value="Mce/MlaD"/>
</dbReference>